<comment type="caution">
    <text evidence="1">The sequence shown here is derived from an EMBL/GenBank/DDBJ whole genome shotgun (WGS) entry which is preliminary data.</text>
</comment>
<evidence type="ECO:0000313" key="1">
    <source>
        <dbReference type="EMBL" id="KAL1872446.1"/>
    </source>
</evidence>
<evidence type="ECO:0000313" key="2">
    <source>
        <dbReference type="Proteomes" id="UP001586593"/>
    </source>
</evidence>
<dbReference type="EMBL" id="JAZHXJ010000138">
    <property type="protein sequence ID" value="KAL1872446.1"/>
    <property type="molecule type" value="Genomic_DNA"/>
</dbReference>
<keyword evidence="2" id="KW-1185">Reference proteome</keyword>
<reference evidence="1 2" key="1">
    <citation type="journal article" date="2024" name="Commun. Biol.">
        <title>Comparative genomic analysis of thermophilic fungi reveals convergent evolutionary adaptations and gene losses.</title>
        <authorList>
            <person name="Steindorff A.S."/>
            <person name="Aguilar-Pontes M.V."/>
            <person name="Robinson A.J."/>
            <person name="Andreopoulos B."/>
            <person name="LaButti K."/>
            <person name="Kuo A."/>
            <person name="Mondo S."/>
            <person name="Riley R."/>
            <person name="Otillar R."/>
            <person name="Haridas S."/>
            <person name="Lipzen A."/>
            <person name="Grimwood J."/>
            <person name="Schmutz J."/>
            <person name="Clum A."/>
            <person name="Reid I.D."/>
            <person name="Moisan M.C."/>
            <person name="Butler G."/>
            <person name="Nguyen T.T.M."/>
            <person name="Dewar K."/>
            <person name="Conant G."/>
            <person name="Drula E."/>
            <person name="Henrissat B."/>
            <person name="Hansel C."/>
            <person name="Singer S."/>
            <person name="Hutchinson M.I."/>
            <person name="de Vries R.P."/>
            <person name="Natvig D.O."/>
            <person name="Powell A.J."/>
            <person name="Tsang A."/>
            <person name="Grigoriev I.V."/>
        </authorList>
    </citation>
    <scope>NUCLEOTIDE SEQUENCE [LARGE SCALE GENOMIC DNA]</scope>
    <source>
        <strain evidence="1 2">ATCC 24622</strain>
    </source>
</reference>
<dbReference type="Proteomes" id="UP001586593">
    <property type="component" value="Unassembled WGS sequence"/>
</dbReference>
<name>A0ABR3X911_9PEZI</name>
<proteinExistence type="predicted"/>
<gene>
    <name evidence="1" type="ORF">VTK73DRAFT_1524</name>
</gene>
<protein>
    <submittedName>
        <fullName evidence="1">Uncharacterized protein</fullName>
    </submittedName>
</protein>
<organism evidence="1 2">
    <name type="scientific">Phialemonium thermophilum</name>
    <dbReference type="NCBI Taxonomy" id="223376"/>
    <lineage>
        <taxon>Eukaryota</taxon>
        <taxon>Fungi</taxon>
        <taxon>Dikarya</taxon>
        <taxon>Ascomycota</taxon>
        <taxon>Pezizomycotina</taxon>
        <taxon>Sordariomycetes</taxon>
        <taxon>Sordariomycetidae</taxon>
        <taxon>Cephalothecales</taxon>
        <taxon>Cephalothecaceae</taxon>
        <taxon>Phialemonium</taxon>
    </lineage>
</organism>
<accession>A0ABR3X911</accession>
<sequence>MRVHQRRIESTVWRDLEMDIMTADTPVLSDIFGELRQCQARQTSAFRRNTKTGKNSSLRIRVSLSSLLRLSHMTVKTRRERHALCHQGALHRSSIPVIRGPSPTETRRFRASYTTHSNREERHWNFTVLRRFIHLHPSHAVADIGFWAVSCFLLFVCNFHLSFTYKTEPSCDVLHVR</sequence>